<gene>
    <name evidence="4" type="ORF">GTW09_08800</name>
</gene>
<dbReference type="InterPro" id="IPR001173">
    <property type="entry name" value="Glyco_trans_2-like"/>
</dbReference>
<dbReference type="Gene3D" id="3.90.550.10">
    <property type="entry name" value="Spore Coat Polysaccharide Biosynthesis Protein SpsA, Chain A"/>
    <property type="match status" value="1"/>
</dbReference>
<dbReference type="SUPFAM" id="SSF53448">
    <property type="entry name" value="Nucleotide-diphospho-sugar transferases"/>
    <property type="match status" value="1"/>
</dbReference>
<reference evidence="4 5" key="1">
    <citation type="submission" date="2020-01" db="EMBL/GenBank/DDBJ databases">
        <title>Genomes of bacteria type strains.</title>
        <authorList>
            <person name="Chen J."/>
            <person name="Zhu S."/>
            <person name="Yang J."/>
        </authorList>
    </citation>
    <scope>NUCLEOTIDE SEQUENCE [LARGE SCALE GENOMIC DNA]</scope>
    <source>
        <strain evidence="4 5">LMG 22958</strain>
    </source>
</reference>
<evidence type="ECO:0000259" key="3">
    <source>
        <dbReference type="Pfam" id="PF00535"/>
    </source>
</evidence>
<accession>A0A6L9MUP0</accession>
<name>A0A6L9MUP0_9ALTE</name>
<dbReference type="InterPro" id="IPR029044">
    <property type="entry name" value="Nucleotide-diphossugar_trans"/>
</dbReference>
<sequence length="313" mass="36491">MSFPILVSFVVPIYNVEEYLTECLESLYSLERGDYEVILIDDGSTDSSNSIASLFAEKYKNKTTLINQENSGLSCARNTGLSHSVGDWVIFIDSDDFFHTENLNIVLEGLGNTTADIIIYDVYQYVDDTGVKKNMYRVPNPMIGKGAVNSLTYMEALYKRRLYNFVTAWDKVYRREVLTKYNMNFIPGRLCEDVPFTHELLFNSIKVEFVDLKVLFYRLRSGSIMTTRSPKKLKHIELNVEFLHELFRQHNLRDAIYYDYLIMLAKQVVNGKQQLSWRIWLELFKSPSSARKKFVMFELMLKNINIMVKGRSE</sequence>
<comment type="caution">
    <text evidence="4">The sequence shown here is derived from an EMBL/GenBank/DDBJ whole genome shotgun (WGS) entry which is preliminary data.</text>
</comment>
<dbReference type="GO" id="GO:0016758">
    <property type="term" value="F:hexosyltransferase activity"/>
    <property type="evidence" value="ECO:0007669"/>
    <property type="project" value="UniProtKB-ARBA"/>
</dbReference>
<feature type="domain" description="Glycosyltransferase 2-like" evidence="3">
    <location>
        <begin position="8"/>
        <end position="178"/>
    </location>
</feature>
<evidence type="ECO:0000256" key="1">
    <source>
        <dbReference type="ARBA" id="ARBA00022676"/>
    </source>
</evidence>
<evidence type="ECO:0000313" key="5">
    <source>
        <dbReference type="Proteomes" id="UP000478837"/>
    </source>
</evidence>
<dbReference type="Proteomes" id="UP000478837">
    <property type="component" value="Unassembled WGS sequence"/>
</dbReference>
<protein>
    <submittedName>
        <fullName evidence="4">Glycosyltransferase</fullName>
    </submittedName>
</protein>
<dbReference type="PANTHER" id="PTHR22916">
    <property type="entry name" value="GLYCOSYLTRANSFERASE"/>
    <property type="match status" value="1"/>
</dbReference>
<dbReference type="Pfam" id="PF00535">
    <property type="entry name" value="Glycos_transf_2"/>
    <property type="match status" value="1"/>
</dbReference>
<organism evidence="4 5">
    <name type="scientific">Alteromonas hispanica</name>
    <dbReference type="NCBI Taxonomy" id="315421"/>
    <lineage>
        <taxon>Bacteria</taxon>
        <taxon>Pseudomonadati</taxon>
        <taxon>Pseudomonadota</taxon>
        <taxon>Gammaproteobacteria</taxon>
        <taxon>Alteromonadales</taxon>
        <taxon>Alteromonadaceae</taxon>
        <taxon>Alteromonas/Salinimonas group</taxon>
        <taxon>Alteromonas</taxon>
    </lineage>
</organism>
<keyword evidence="1" id="KW-0328">Glycosyltransferase</keyword>
<proteinExistence type="predicted"/>
<keyword evidence="2 4" id="KW-0808">Transferase</keyword>
<dbReference type="AlphaFoldDB" id="A0A6L9MUP0"/>
<keyword evidence="5" id="KW-1185">Reference proteome</keyword>
<evidence type="ECO:0000313" key="4">
    <source>
        <dbReference type="EMBL" id="NDW21613.1"/>
    </source>
</evidence>
<dbReference type="PANTHER" id="PTHR22916:SF51">
    <property type="entry name" value="GLYCOSYLTRANSFERASE EPSH-RELATED"/>
    <property type="match status" value="1"/>
</dbReference>
<dbReference type="RefSeq" id="WP_163111574.1">
    <property type="nucleotide sequence ID" value="NZ_JAAAWP010000004.1"/>
</dbReference>
<dbReference type="EMBL" id="JAAAWP010000004">
    <property type="protein sequence ID" value="NDW21613.1"/>
    <property type="molecule type" value="Genomic_DNA"/>
</dbReference>
<evidence type="ECO:0000256" key="2">
    <source>
        <dbReference type="ARBA" id="ARBA00022679"/>
    </source>
</evidence>
<dbReference type="CDD" id="cd00761">
    <property type="entry name" value="Glyco_tranf_GTA_type"/>
    <property type="match status" value="1"/>
</dbReference>